<dbReference type="RefSeq" id="WP_058286293.1">
    <property type="nucleotide sequence ID" value="NZ_CYSR01000022.1"/>
</dbReference>
<feature type="domain" description="YHS" evidence="2">
    <location>
        <begin position="61"/>
        <end position="92"/>
    </location>
</feature>
<protein>
    <submittedName>
        <fullName evidence="3">YHS domain protein</fullName>
    </submittedName>
</protein>
<keyword evidence="1" id="KW-0732">Signal</keyword>
<dbReference type="Pfam" id="PF04945">
    <property type="entry name" value="YHS"/>
    <property type="match status" value="1"/>
</dbReference>
<reference evidence="3 4" key="1">
    <citation type="submission" date="2015-09" db="EMBL/GenBank/DDBJ databases">
        <authorList>
            <consortium name="Swine Surveillance"/>
        </authorList>
    </citation>
    <scope>NUCLEOTIDE SEQUENCE [LARGE SCALE GENOMIC DNA]</scope>
    <source>
        <strain evidence="3 4">CECT 8399</strain>
    </source>
</reference>
<dbReference type="Proteomes" id="UP000051326">
    <property type="component" value="Unassembled WGS sequence"/>
</dbReference>
<dbReference type="NCBIfam" id="NF041384">
    <property type="entry name" value="YHS_seleno_dom"/>
    <property type="match status" value="1"/>
</dbReference>
<name>A0A0N7M4P3_9RHOB</name>
<feature type="chain" id="PRO_5006015858" evidence="1">
    <location>
        <begin position="23"/>
        <end position="159"/>
    </location>
</feature>
<evidence type="ECO:0000256" key="1">
    <source>
        <dbReference type="SAM" id="SignalP"/>
    </source>
</evidence>
<evidence type="ECO:0000313" key="4">
    <source>
        <dbReference type="Proteomes" id="UP000051326"/>
    </source>
</evidence>
<evidence type="ECO:0000313" key="3">
    <source>
        <dbReference type="EMBL" id="CUI00194.1"/>
    </source>
</evidence>
<dbReference type="EMBL" id="CYSR01000022">
    <property type="protein sequence ID" value="CUI00194.1"/>
    <property type="molecule type" value="Genomic_DNA"/>
</dbReference>
<gene>
    <name evidence="3" type="ORF">PHA8399_02320</name>
</gene>
<organism evidence="3 4">
    <name type="scientific">Leisingera aquaemixtae</name>
    <dbReference type="NCBI Taxonomy" id="1396826"/>
    <lineage>
        <taxon>Bacteria</taxon>
        <taxon>Pseudomonadati</taxon>
        <taxon>Pseudomonadota</taxon>
        <taxon>Alphaproteobacteria</taxon>
        <taxon>Rhodobacterales</taxon>
        <taxon>Roseobacteraceae</taxon>
        <taxon>Leisingera</taxon>
    </lineage>
</organism>
<dbReference type="AlphaFoldDB" id="A0A0N7M4P3"/>
<proteinExistence type="predicted"/>
<accession>A0A0N7M4P3</accession>
<evidence type="ECO:0000259" key="2">
    <source>
        <dbReference type="Pfam" id="PF04945"/>
    </source>
</evidence>
<sequence length="159" mass="16427">MKTLLTTALISLTAALAAPAFAADEVNVSNGISAGGAPLGAHGVDLVALLDSRNPVEGVASYSATVDGASYYFASEENKTAFEANPAKYLPQHGGFCSYGVSVGKKFDGDPDQYLVHDGKLFLFLNAATRAAFLEDVTGTAKTADSQWGEIKHVAVGAL</sequence>
<feature type="signal peptide" evidence="1">
    <location>
        <begin position="1"/>
        <end position="22"/>
    </location>
</feature>
<dbReference type="InterPro" id="IPR007029">
    <property type="entry name" value="YHS_dom"/>
</dbReference>